<name>A0A812Z385_9DINO</name>
<feature type="non-terminal residue" evidence="1">
    <location>
        <position position="1"/>
    </location>
</feature>
<comment type="caution">
    <text evidence="1">The sequence shown here is derived from an EMBL/GenBank/DDBJ whole genome shotgun (WGS) entry which is preliminary data.</text>
</comment>
<reference evidence="1" key="1">
    <citation type="submission" date="2021-02" db="EMBL/GenBank/DDBJ databases">
        <authorList>
            <person name="Dougan E. K."/>
            <person name="Rhodes N."/>
            <person name="Thang M."/>
            <person name="Chan C."/>
        </authorList>
    </citation>
    <scope>NUCLEOTIDE SEQUENCE</scope>
</reference>
<dbReference type="InterPro" id="IPR027417">
    <property type="entry name" value="P-loop_NTPase"/>
</dbReference>
<dbReference type="Pfam" id="PF13245">
    <property type="entry name" value="AAA_19"/>
    <property type="match status" value="1"/>
</dbReference>
<sequence length="1140" mass="128972">MADYFSDRQELEQPETWESEFERTFCITFAKPEMRYSAVDPDDEVDQWLVRGSWTFCPKCGRRRPQCNVASLTLQRADKTCRYRCDPEPEDLLLPRTESDLGRHCKLDAYVTPNAHHWEHLLADLHVTGLPLVPGLTKKDLDTLAVLDLKIDYQTRRGGNAEITSKQKKSVIRGRWKALPLFDIQRSDQANRLFFWLLANNETYANWVQFHKQLAISNDNCSGPWQEVRTADLLLNSPGIEVAARPWLYPLASFGDTDLSSRLMPLKWIAAGSRPSLRASFLRKLMSRCIDYSRDFALKSLLYDSAMARTITSLISVANQRNIAPEFAAQQQDMFEGYWLLQLRKMEDICRREYESTDDLAKTFPNIFFTVAPAEWRYLLPEGLTLDDSLSEQQDLITLHMHHTLRVLLEHQLINHSDNLRAIGIANIRHWSFRFEFQARGTIHLHAVLWTDLQPGWSANDITARTGGTATPFLGLLEKLFKSRADVQCGDGTHCLMQYVAGYLLKASDALQFLSKQVDDQDTQWRQAYRLLCKRSPTEQEIIMEFAGLSMVKHSFSGVDIFAPIPGSTASNNSRRQYNAYQHHLKQTEGDFGDARELTFIQWLRIYQLPADAPDSSAVQRRNQHGPAAGKPCGVAMSFPFELLDIYVGAWAACCLPGMLEERLLPVVPDTLKLPGLEDELARRRTFTAPCMCHHLKAVLSLDEFQLDGADPQVYNPDLARFFAKVEPELMLRGINADRISTFKAKIQATNLLLLRIRDGLEDAGFWTARDLPGYPRRQWSPEQGAVMEWMRDRLGVNDANDSRNRVLQISGPPGTGKTEVVIGATKLALDDDCRVLVAGPIGLLVAMYRLKLPADERLTMETIHSAFKITRPADAAYIPPGRLRRYDVIIFDEVSQIDPAVWTDLKAALGELHPGPLILFVGDFQQLQPVHGKPQLQIDLDAEVANGTVDRIDLKNHNLARSIDPDMLDFLTTVREAQPTRTQLEEFFAGRVWSRDLSEIAEKAKTWEDVTGKKFMFLTVVNKGAESQLLAEGAGIPAETGRVVVSAGMRVRLTYNVNKQDGFVNGNTGTVRLVLRRDVFVMQSAQGTSVLVYPIALRGRKFLPVAYGYATTMRRAQGATLDGVGLYFDRRLPDRGYAY</sequence>
<dbReference type="Proteomes" id="UP000601435">
    <property type="component" value="Unassembled WGS sequence"/>
</dbReference>
<dbReference type="EMBL" id="CAJNJA010045415">
    <property type="protein sequence ID" value="CAE7809429.1"/>
    <property type="molecule type" value="Genomic_DNA"/>
</dbReference>
<keyword evidence="2" id="KW-1185">Reference proteome</keyword>
<proteinExistence type="predicted"/>
<dbReference type="OrthoDB" id="420187at2759"/>
<evidence type="ECO:0000313" key="2">
    <source>
        <dbReference type="Proteomes" id="UP000601435"/>
    </source>
</evidence>
<dbReference type="SUPFAM" id="SSF52540">
    <property type="entry name" value="P-loop containing nucleoside triphosphate hydrolases"/>
    <property type="match status" value="2"/>
</dbReference>
<evidence type="ECO:0000313" key="1">
    <source>
        <dbReference type="EMBL" id="CAE7809429.1"/>
    </source>
</evidence>
<accession>A0A812Z385</accession>
<organism evidence="1 2">
    <name type="scientific">Symbiodinium necroappetens</name>
    <dbReference type="NCBI Taxonomy" id="1628268"/>
    <lineage>
        <taxon>Eukaryota</taxon>
        <taxon>Sar</taxon>
        <taxon>Alveolata</taxon>
        <taxon>Dinophyceae</taxon>
        <taxon>Suessiales</taxon>
        <taxon>Symbiodiniaceae</taxon>
        <taxon>Symbiodinium</taxon>
    </lineage>
</organism>
<gene>
    <name evidence="1" type="primary">pif1</name>
    <name evidence="1" type="ORF">SNEC2469_LOCUS23957</name>
</gene>
<dbReference type="AlphaFoldDB" id="A0A812Z385"/>
<dbReference type="Gene3D" id="3.40.50.300">
    <property type="entry name" value="P-loop containing nucleotide triphosphate hydrolases"/>
    <property type="match status" value="1"/>
</dbReference>
<protein>
    <submittedName>
        <fullName evidence="1">Pif1 protein</fullName>
    </submittedName>
</protein>